<evidence type="ECO:0000313" key="3">
    <source>
        <dbReference type="Proteomes" id="UP000799539"/>
    </source>
</evidence>
<dbReference type="EMBL" id="ML992669">
    <property type="protein sequence ID" value="KAF2213938.1"/>
    <property type="molecule type" value="Genomic_DNA"/>
</dbReference>
<proteinExistence type="predicted"/>
<gene>
    <name evidence="2" type="ORF">CERZMDRAFT_83360</name>
</gene>
<reference evidence="2" key="1">
    <citation type="journal article" date="2020" name="Stud. Mycol.">
        <title>101 Dothideomycetes genomes: a test case for predicting lifestyles and emergence of pathogens.</title>
        <authorList>
            <person name="Haridas S."/>
            <person name="Albert R."/>
            <person name="Binder M."/>
            <person name="Bloem J."/>
            <person name="Labutti K."/>
            <person name="Salamov A."/>
            <person name="Andreopoulos B."/>
            <person name="Baker S."/>
            <person name="Barry K."/>
            <person name="Bills G."/>
            <person name="Bluhm B."/>
            <person name="Cannon C."/>
            <person name="Castanera R."/>
            <person name="Culley D."/>
            <person name="Daum C."/>
            <person name="Ezra D."/>
            <person name="Gonzalez J."/>
            <person name="Henrissat B."/>
            <person name="Kuo A."/>
            <person name="Liang C."/>
            <person name="Lipzen A."/>
            <person name="Lutzoni F."/>
            <person name="Magnuson J."/>
            <person name="Mondo S."/>
            <person name="Nolan M."/>
            <person name="Ohm R."/>
            <person name="Pangilinan J."/>
            <person name="Park H.-J."/>
            <person name="Ramirez L."/>
            <person name="Alfaro M."/>
            <person name="Sun H."/>
            <person name="Tritt A."/>
            <person name="Yoshinaga Y."/>
            <person name="Zwiers L.-H."/>
            <person name="Turgeon B."/>
            <person name="Goodwin S."/>
            <person name="Spatafora J."/>
            <person name="Crous P."/>
            <person name="Grigoriev I."/>
        </authorList>
    </citation>
    <scope>NUCLEOTIDE SEQUENCE</scope>
    <source>
        <strain evidence="2">SCOH1-5</strain>
    </source>
</reference>
<keyword evidence="1" id="KW-0732">Signal</keyword>
<organism evidence="2 3">
    <name type="scientific">Cercospora zeae-maydis SCOH1-5</name>
    <dbReference type="NCBI Taxonomy" id="717836"/>
    <lineage>
        <taxon>Eukaryota</taxon>
        <taxon>Fungi</taxon>
        <taxon>Dikarya</taxon>
        <taxon>Ascomycota</taxon>
        <taxon>Pezizomycotina</taxon>
        <taxon>Dothideomycetes</taxon>
        <taxon>Dothideomycetidae</taxon>
        <taxon>Mycosphaerellales</taxon>
        <taxon>Mycosphaerellaceae</taxon>
        <taxon>Cercospora</taxon>
    </lineage>
</organism>
<sequence>MRMWATAGRVALHSAWASSAQPSVCWYSSAATVDALWLNATQCSRDALIKATACRSTPIRIRIRPNEAMASSSVRGGRRLRRAELLERTWELQRRLAPSDMGPLFNVSIPHRPAWKLLLSKQPEQAHIASGSAARASGCTPALLPD</sequence>
<evidence type="ECO:0008006" key="4">
    <source>
        <dbReference type="Google" id="ProtNLM"/>
    </source>
</evidence>
<feature type="chain" id="PRO_5025625068" description="Secreted protein" evidence="1">
    <location>
        <begin position="21"/>
        <end position="146"/>
    </location>
</feature>
<accession>A0A6A6FL38</accession>
<evidence type="ECO:0000256" key="1">
    <source>
        <dbReference type="SAM" id="SignalP"/>
    </source>
</evidence>
<protein>
    <recommendedName>
        <fullName evidence="4">Secreted protein</fullName>
    </recommendedName>
</protein>
<name>A0A6A6FL38_9PEZI</name>
<evidence type="ECO:0000313" key="2">
    <source>
        <dbReference type="EMBL" id="KAF2213938.1"/>
    </source>
</evidence>
<dbReference type="AlphaFoldDB" id="A0A6A6FL38"/>
<dbReference type="Proteomes" id="UP000799539">
    <property type="component" value="Unassembled WGS sequence"/>
</dbReference>
<keyword evidence="3" id="KW-1185">Reference proteome</keyword>
<feature type="signal peptide" evidence="1">
    <location>
        <begin position="1"/>
        <end position="20"/>
    </location>
</feature>